<protein>
    <recommendedName>
        <fullName evidence="10">Acetolactate synthase</fullName>
    </recommendedName>
</protein>
<evidence type="ECO:0000259" key="5">
    <source>
        <dbReference type="Pfam" id="PF00205"/>
    </source>
</evidence>
<comment type="similarity">
    <text evidence="2 4">Belongs to the TPP enzyme family.</text>
</comment>
<dbReference type="Pfam" id="PF02775">
    <property type="entry name" value="TPP_enzyme_C"/>
    <property type="match status" value="1"/>
</dbReference>
<dbReference type="PROSITE" id="PS00187">
    <property type="entry name" value="TPP_ENZYMES"/>
    <property type="match status" value="1"/>
</dbReference>
<evidence type="ECO:0000256" key="2">
    <source>
        <dbReference type="ARBA" id="ARBA00007812"/>
    </source>
</evidence>
<proteinExistence type="inferred from homology"/>
<gene>
    <name evidence="8" type="ORF">BUALT_Bualt02G0182200</name>
</gene>
<organism evidence="8 9">
    <name type="scientific">Buddleja alternifolia</name>
    <dbReference type="NCBI Taxonomy" id="168488"/>
    <lineage>
        <taxon>Eukaryota</taxon>
        <taxon>Viridiplantae</taxon>
        <taxon>Streptophyta</taxon>
        <taxon>Embryophyta</taxon>
        <taxon>Tracheophyta</taxon>
        <taxon>Spermatophyta</taxon>
        <taxon>Magnoliopsida</taxon>
        <taxon>eudicotyledons</taxon>
        <taxon>Gunneridae</taxon>
        <taxon>Pentapetalae</taxon>
        <taxon>asterids</taxon>
        <taxon>lamiids</taxon>
        <taxon>Lamiales</taxon>
        <taxon>Scrophulariaceae</taxon>
        <taxon>Buddlejeae</taxon>
        <taxon>Buddleja</taxon>
    </lineage>
</organism>
<dbReference type="CDD" id="cd07035">
    <property type="entry name" value="TPP_PYR_POX_like"/>
    <property type="match status" value="1"/>
</dbReference>
<dbReference type="AlphaFoldDB" id="A0AAV6Y2P8"/>
<dbReference type="GO" id="GO:0000287">
    <property type="term" value="F:magnesium ion binding"/>
    <property type="evidence" value="ECO:0007669"/>
    <property type="project" value="InterPro"/>
</dbReference>
<dbReference type="PANTHER" id="PTHR18968:SF13">
    <property type="entry name" value="ACETOLACTATE SYNTHASE CATALYTIC SUBUNIT, MITOCHONDRIAL"/>
    <property type="match status" value="1"/>
</dbReference>
<dbReference type="PANTHER" id="PTHR18968">
    <property type="entry name" value="THIAMINE PYROPHOSPHATE ENZYMES"/>
    <property type="match status" value="1"/>
</dbReference>
<reference evidence="8" key="1">
    <citation type="submission" date="2019-10" db="EMBL/GenBank/DDBJ databases">
        <authorList>
            <person name="Zhang R."/>
            <person name="Pan Y."/>
            <person name="Wang J."/>
            <person name="Ma R."/>
            <person name="Yu S."/>
        </authorList>
    </citation>
    <scope>NUCLEOTIDE SEQUENCE</scope>
    <source>
        <strain evidence="8">LA-IB0</strain>
        <tissue evidence="8">Leaf</tissue>
    </source>
</reference>
<dbReference type="InterPro" id="IPR011766">
    <property type="entry name" value="TPP_enzyme_TPP-bd"/>
</dbReference>
<dbReference type="InterPro" id="IPR012001">
    <property type="entry name" value="Thiamin_PyroP_enz_TPP-bd_dom"/>
</dbReference>
<dbReference type="InterPro" id="IPR029061">
    <property type="entry name" value="THDP-binding"/>
</dbReference>
<keyword evidence="9" id="KW-1185">Reference proteome</keyword>
<dbReference type="Pfam" id="PF02776">
    <property type="entry name" value="TPP_enzyme_N"/>
    <property type="match status" value="1"/>
</dbReference>
<feature type="domain" description="Thiamine pyrophosphate enzyme central" evidence="5">
    <location>
        <begin position="206"/>
        <end position="278"/>
    </location>
</feature>
<evidence type="ECO:0000313" key="9">
    <source>
        <dbReference type="Proteomes" id="UP000826271"/>
    </source>
</evidence>
<dbReference type="GO" id="GO:0005948">
    <property type="term" value="C:acetolactate synthase complex"/>
    <property type="evidence" value="ECO:0007669"/>
    <property type="project" value="TreeGrafter"/>
</dbReference>
<dbReference type="GO" id="GO:0009099">
    <property type="term" value="P:L-valine biosynthetic process"/>
    <property type="evidence" value="ECO:0007669"/>
    <property type="project" value="TreeGrafter"/>
</dbReference>
<dbReference type="Gene3D" id="3.40.50.1220">
    <property type="entry name" value="TPP-binding domain"/>
    <property type="match status" value="2"/>
</dbReference>
<dbReference type="GO" id="GO:0009097">
    <property type="term" value="P:isoleucine biosynthetic process"/>
    <property type="evidence" value="ECO:0007669"/>
    <property type="project" value="TreeGrafter"/>
</dbReference>
<keyword evidence="3 4" id="KW-0786">Thiamine pyrophosphate</keyword>
<dbReference type="SUPFAM" id="SSF52467">
    <property type="entry name" value="DHS-like NAD/FAD-binding domain"/>
    <property type="match status" value="1"/>
</dbReference>
<comment type="caution">
    <text evidence="8">The sequence shown here is derived from an EMBL/GenBank/DDBJ whole genome shotgun (WGS) entry which is preliminary data.</text>
</comment>
<evidence type="ECO:0000256" key="3">
    <source>
        <dbReference type="ARBA" id="ARBA00023052"/>
    </source>
</evidence>
<dbReference type="GO" id="GO:0030976">
    <property type="term" value="F:thiamine pyrophosphate binding"/>
    <property type="evidence" value="ECO:0007669"/>
    <property type="project" value="InterPro"/>
</dbReference>
<comment type="cofactor">
    <cofactor evidence="1">
        <name>thiamine diphosphate</name>
        <dbReference type="ChEBI" id="CHEBI:58937"/>
    </cofactor>
</comment>
<dbReference type="GO" id="GO:0003984">
    <property type="term" value="F:acetolactate synthase activity"/>
    <property type="evidence" value="ECO:0007669"/>
    <property type="project" value="TreeGrafter"/>
</dbReference>
<name>A0AAV6Y2P8_9LAMI</name>
<evidence type="ECO:0000259" key="7">
    <source>
        <dbReference type="Pfam" id="PF02776"/>
    </source>
</evidence>
<evidence type="ECO:0000259" key="6">
    <source>
        <dbReference type="Pfam" id="PF02775"/>
    </source>
</evidence>
<evidence type="ECO:0008006" key="10">
    <source>
        <dbReference type="Google" id="ProtNLM"/>
    </source>
</evidence>
<dbReference type="InterPro" id="IPR012000">
    <property type="entry name" value="Thiamin_PyroP_enz_cen_dom"/>
</dbReference>
<dbReference type="Gene3D" id="3.40.50.970">
    <property type="match status" value="2"/>
</dbReference>
<dbReference type="EMBL" id="WHWC01000002">
    <property type="protein sequence ID" value="KAG8388983.1"/>
    <property type="molecule type" value="Genomic_DNA"/>
</dbReference>
<evidence type="ECO:0000256" key="1">
    <source>
        <dbReference type="ARBA" id="ARBA00001964"/>
    </source>
</evidence>
<evidence type="ECO:0000256" key="4">
    <source>
        <dbReference type="RuleBase" id="RU362132"/>
    </source>
</evidence>
<evidence type="ECO:0000313" key="8">
    <source>
        <dbReference type="EMBL" id="KAG8388983.1"/>
    </source>
</evidence>
<dbReference type="Proteomes" id="UP000826271">
    <property type="component" value="Unassembled WGS sequence"/>
</dbReference>
<dbReference type="Pfam" id="PF00205">
    <property type="entry name" value="TPP_enzyme_M"/>
    <property type="match status" value="1"/>
</dbReference>
<dbReference type="InterPro" id="IPR045229">
    <property type="entry name" value="TPP_enz"/>
</dbReference>
<accession>A0AAV6Y2P8</accession>
<feature type="domain" description="Thiamine pyrophosphate enzyme TPP-binding" evidence="6">
    <location>
        <begin position="313"/>
        <end position="441"/>
    </location>
</feature>
<dbReference type="InterPro" id="IPR029035">
    <property type="entry name" value="DHS-like_NAD/FAD-binding_dom"/>
</dbReference>
<dbReference type="SUPFAM" id="SSF52518">
    <property type="entry name" value="Thiamin diphosphate-binding fold (THDP-binding)"/>
    <property type="match status" value="2"/>
</dbReference>
<dbReference type="FunFam" id="3.40.50.970:FF:000007">
    <property type="entry name" value="Acetolactate synthase"/>
    <property type="match status" value="1"/>
</dbReference>
<dbReference type="GO" id="GO:0050660">
    <property type="term" value="F:flavin adenine dinucleotide binding"/>
    <property type="evidence" value="ECO:0007669"/>
    <property type="project" value="TreeGrafter"/>
</dbReference>
<dbReference type="InterPro" id="IPR000399">
    <property type="entry name" value="TPP-bd_CS"/>
</dbReference>
<feature type="domain" description="Thiamine pyrophosphate enzyme N-terminal TPP-binding" evidence="7">
    <location>
        <begin position="17"/>
        <end position="127"/>
    </location>
</feature>
<sequence>MQITNVFSPSQDEQARRGVDVLVEALQREGVTHVFGYPGDASMEILEAPRLCKTIINVLARHKQGSIFAAEGYARALGVSGVCITIFGPGATNIMPGLANAYSDSVPLVAITGQLKSHLMSTDAFQDTPIVELTRPITKHNYLVLDVEDIPRIVKEAQIRMRPDPVLIDIPKDIQLRMMVPHWDQPMRLDRYLSRFIPPPPRGMLLEKIVGMIYEAKSPVVCMGGGCLDSSDELRRFVQLTGIPVTSTMMGLVCYPCDDEEFSLQMLGLYGKYRATANLETFASRAKTVHIDIDPTRIGKKKQADVSLCADIKSMGFGLPAAIGAAITRPNTIVIDIDGDGSFLMNVQELATAPTENLFLKMMIFNNQHLGMVAEWEDRLYKSNRAHSYLENILKSSCIFPDMLKFAEACDITAARVTMKNCLRVAIQKMLDTLGPYLLDVIIPSDEHALRSISKSS</sequence>